<protein>
    <submittedName>
        <fullName evidence="1">Uncharacterized protein</fullName>
    </submittedName>
</protein>
<name>A0A0E9TT95_ANGAN</name>
<proteinExistence type="predicted"/>
<sequence>MASFQDGATGPSERLQLHFRCILRITEFSSSCASRLYAPALKT</sequence>
<dbReference type="AlphaFoldDB" id="A0A0E9TT95"/>
<reference evidence="1" key="1">
    <citation type="submission" date="2014-11" db="EMBL/GenBank/DDBJ databases">
        <authorList>
            <person name="Amaro Gonzalez C."/>
        </authorList>
    </citation>
    <scope>NUCLEOTIDE SEQUENCE</scope>
</reference>
<reference evidence="1" key="2">
    <citation type="journal article" date="2015" name="Fish Shellfish Immunol.">
        <title>Early steps in the European eel (Anguilla anguilla)-Vibrio vulnificus interaction in the gills: Role of the RtxA13 toxin.</title>
        <authorList>
            <person name="Callol A."/>
            <person name="Pajuelo D."/>
            <person name="Ebbesson L."/>
            <person name="Teles M."/>
            <person name="MacKenzie S."/>
            <person name="Amaro C."/>
        </authorList>
    </citation>
    <scope>NUCLEOTIDE SEQUENCE</scope>
</reference>
<evidence type="ECO:0000313" key="1">
    <source>
        <dbReference type="EMBL" id="JAH56135.1"/>
    </source>
</evidence>
<accession>A0A0E9TT95</accession>
<dbReference type="EMBL" id="GBXM01052442">
    <property type="protein sequence ID" value="JAH56135.1"/>
    <property type="molecule type" value="Transcribed_RNA"/>
</dbReference>
<organism evidence="1">
    <name type="scientific">Anguilla anguilla</name>
    <name type="common">European freshwater eel</name>
    <name type="synonym">Muraena anguilla</name>
    <dbReference type="NCBI Taxonomy" id="7936"/>
    <lineage>
        <taxon>Eukaryota</taxon>
        <taxon>Metazoa</taxon>
        <taxon>Chordata</taxon>
        <taxon>Craniata</taxon>
        <taxon>Vertebrata</taxon>
        <taxon>Euteleostomi</taxon>
        <taxon>Actinopterygii</taxon>
        <taxon>Neopterygii</taxon>
        <taxon>Teleostei</taxon>
        <taxon>Anguilliformes</taxon>
        <taxon>Anguillidae</taxon>
        <taxon>Anguilla</taxon>
    </lineage>
</organism>